<evidence type="ECO:0000313" key="1">
    <source>
        <dbReference type="EMBL" id="SMG18108.1"/>
    </source>
</evidence>
<dbReference type="RefSeq" id="WP_085492994.1">
    <property type="nucleotide sequence ID" value="NZ_FXAZ01000001.1"/>
</dbReference>
<dbReference type="OrthoDB" id="2971595at2"/>
<name>A0A1X7IST1_9BACL</name>
<sequence>MAQQSLDECIQDYVLKNDLGTILCRYCEDVIGTLPTNNVKVMYMVCSKVECQCREQLDSIIMEEERTA</sequence>
<proteinExistence type="predicted"/>
<keyword evidence="2" id="KW-1185">Reference proteome</keyword>
<protein>
    <submittedName>
        <fullName evidence="1">SR1 protein</fullName>
    </submittedName>
</protein>
<reference evidence="1 2" key="1">
    <citation type="submission" date="2017-04" db="EMBL/GenBank/DDBJ databases">
        <authorList>
            <person name="Afonso C.L."/>
            <person name="Miller P.J."/>
            <person name="Scott M.A."/>
            <person name="Spackman E."/>
            <person name="Goraichik I."/>
            <person name="Dimitrov K.M."/>
            <person name="Suarez D.L."/>
            <person name="Swayne D.E."/>
        </authorList>
    </citation>
    <scope>NUCLEOTIDE SEQUENCE [LARGE SCALE GENOMIC DNA]</scope>
    <source>
        <strain evidence="1 2">11</strain>
    </source>
</reference>
<accession>A0A1X7IST1</accession>
<dbReference type="AlphaFoldDB" id="A0A1X7IST1"/>
<gene>
    <name evidence="1" type="ORF">SAMN06295960_0767</name>
</gene>
<evidence type="ECO:0000313" key="2">
    <source>
        <dbReference type="Proteomes" id="UP000193834"/>
    </source>
</evidence>
<dbReference type="Proteomes" id="UP000193834">
    <property type="component" value="Unassembled WGS sequence"/>
</dbReference>
<dbReference type="EMBL" id="FXAZ01000001">
    <property type="protein sequence ID" value="SMG18108.1"/>
    <property type="molecule type" value="Genomic_DNA"/>
</dbReference>
<organism evidence="1 2">
    <name type="scientific">Paenibacillus aquistagni</name>
    <dbReference type="NCBI Taxonomy" id="1852522"/>
    <lineage>
        <taxon>Bacteria</taxon>
        <taxon>Bacillati</taxon>
        <taxon>Bacillota</taxon>
        <taxon>Bacilli</taxon>
        <taxon>Bacillales</taxon>
        <taxon>Paenibacillaceae</taxon>
        <taxon>Paenibacillus</taxon>
    </lineage>
</organism>